<dbReference type="FunFam" id="3.40.50.150:FF:000213">
    <property type="entry name" value="Methyltransferases,nucleic acid binding"/>
    <property type="match status" value="1"/>
</dbReference>
<proteinExistence type="inferred from homology"/>
<dbReference type="GO" id="GO:0005737">
    <property type="term" value="C:cytoplasm"/>
    <property type="evidence" value="ECO:0007669"/>
    <property type="project" value="UniProtKB-SubCell"/>
</dbReference>
<evidence type="ECO:0000256" key="6">
    <source>
        <dbReference type="ARBA" id="ARBA00022691"/>
    </source>
</evidence>
<feature type="domain" description="tRNA (guanine(10)-N(2))-methyltransferase TRMT11 N-terminal" evidence="13">
    <location>
        <begin position="85"/>
        <end position="203"/>
    </location>
</feature>
<dbReference type="GO" id="GO:0160102">
    <property type="term" value="F:tRNA (guanine(10)-N2)-methyltransferase activity"/>
    <property type="evidence" value="ECO:0007669"/>
    <property type="project" value="UniProtKB-EC"/>
</dbReference>
<evidence type="ECO:0000256" key="8">
    <source>
        <dbReference type="ARBA" id="ARBA00022884"/>
    </source>
</evidence>
<dbReference type="GO" id="GO:0043527">
    <property type="term" value="C:tRNA methyltransferase complex"/>
    <property type="evidence" value="ECO:0007669"/>
    <property type="project" value="UniProtKB-ARBA"/>
</dbReference>
<keyword evidence="8 10" id="KW-0694">RNA-binding</keyword>
<evidence type="ECO:0000313" key="14">
    <source>
        <dbReference type="EMBL" id="KAF3487243.1"/>
    </source>
</evidence>
<evidence type="ECO:0000256" key="5">
    <source>
        <dbReference type="ARBA" id="ARBA00022679"/>
    </source>
</evidence>
<sequence>MWFLCVFYHRLLDFRKPEVEALAELFGEDESIQWRLPEHHHNDTPFHFVQLSSEEIAQNIAKRSMILSFSPFFPLFCCFSNKNGVSVGILVKGMYELWGEGTCYEELKDSIQSFPDSRKLPFLTSDSTFRISVETFGKALTFDEQKERIHSLTYIPFEGKVNLKNPDHNFFLMEMDESEESNGLPPIVQRRIFFGREVGFADRKLLPTFQLKSRTYLGPTAMDAEMAFLMANQAKASSGKLVYDPFVGTGSILVSAARFGAMTMGADIDIRVVRDGRGPDCNVWSNFKQYGLPAPVALLRMDNNVPPWRSGLKEIFDAIICDPPYGVRAGGRKSGGRKILRGTVDPYTVPEDKRTGHIPSTGAYSLVECVHDLLHLAARMLVMKGRLVFFFPVLRDESGSEVKFPEHPCFKLVAVSEQILSSRYSRVLLTMVKVEPYSEEIEEAARLMHLEFRENHLKWLEEGNIHSSVFKPSTDSSQNQTESKTFKDPKPKYRGKYV</sequence>
<dbReference type="PANTHER" id="PTHR13370">
    <property type="entry name" value="RNA METHYLASE-RELATED"/>
    <property type="match status" value="1"/>
</dbReference>
<evidence type="ECO:0000256" key="2">
    <source>
        <dbReference type="ARBA" id="ARBA00022490"/>
    </source>
</evidence>
<feature type="domain" description="Ribosomal RNA large subunit methyltransferase K/L-like methyltransferase" evidence="12">
    <location>
        <begin position="213"/>
        <end position="334"/>
    </location>
</feature>
<keyword evidence="4 10" id="KW-0489">Methyltransferase</keyword>
<evidence type="ECO:0000313" key="15">
    <source>
        <dbReference type="Proteomes" id="UP000712600"/>
    </source>
</evidence>
<evidence type="ECO:0000256" key="4">
    <source>
        <dbReference type="ARBA" id="ARBA00022603"/>
    </source>
</evidence>
<dbReference type="PIRSF" id="PIRSF017259">
    <property type="entry name" value="tRNA_mtfrase_TRM11"/>
    <property type="match status" value="1"/>
</dbReference>
<evidence type="ECO:0000259" key="12">
    <source>
        <dbReference type="Pfam" id="PF01170"/>
    </source>
</evidence>
<dbReference type="Pfam" id="PF25904">
    <property type="entry name" value="Tmrp11_N"/>
    <property type="match status" value="2"/>
</dbReference>
<dbReference type="InterPro" id="IPR029063">
    <property type="entry name" value="SAM-dependent_MTases_sf"/>
</dbReference>
<dbReference type="PANTHER" id="PTHR13370:SF3">
    <property type="entry name" value="TRNA (GUANINE(10)-N2)-METHYLTRANSFERASE HOMOLOG"/>
    <property type="match status" value="1"/>
</dbReference>
<keyword evidence="3 10" id="KW-0820">tRNA-binding</keyword>
<feature type="compositionally biased region" description="Polar residues" evidence="11">
    <location>
        <begin position="470"/>
        <end position="483"/>
    </location>
</feature>
<feature type="domain" description="tRNA (guanine(10)-N(2))-methyltransferase TRMT11 N-terminal" evidence="13">
    <location>
        <begin position="3"/>
        <end position="66"/>
    </location>
</feature>
<comment type="caution">
    <text evidence="14">The sequence shown here is derived from an EMBL/GenBank/DDBJ whole genome shotgun (WGS) entry which is preliminary data.</text>
</comment>
<dbReference type="InterPro" id="IPR002052">
    <property type="entry name" value="DNA_methylase_N6_adenine_CS"/>
</dbReference>
<dbReference type="EMBL" id="QGKX02002183">
    <property type="protein sequence ID" value="KAF3487243.1"/>
    <property type="molecule type" value="Genomic_DNA"/>
</dbReference>
<evidence type="ECO:0000256" key="3">
    <source>
        <dbReference type="ARBA" id="ARBA00022555"/>
    </source>
</evidence>
<dbReference type="SUPFAM" id="SSF53335">
    <property type="entry name" value="S-adenosyl-L-methionine-dependent methyltransferases"/>
    <property type="match status" value="1"/>
</dbReference>
<accession>A0A8S9MWM0</accession>
<gene>
    <name evidence="14" type="ORF">F2Q69_00055812</name>
</gene>
<dbReference type="PROSITE" id="PS00092">
    <property type="entry name" value="N6_MTASE"/>
    <property type="match status" value="1"/>
</dbReference>
<evidence type="ECO:0000256" key="9">
    <source>
        <dbReference type="ARBA" id="ARBA00066937"/>
    </source>
</evidence>
<dbReference type="AlphaFoldDB" id="A0A8S9MWM0"/>
<dbReference type="Proteomes" id="UP000712600">
    <property type="component" value="Unassembled WGS sequence"/>
</dbReference>
<keyword evidence="2" id="KW-0963">Cytoplasm</keyword>
<evidence type="ECO:0000256" key="11">
    <source>
        <dbReference type="SAM" id="MobiDB-lite"/>
    </source>
</evidence>
<dbReference type="EC" id="2.1.1.214" evidence="9"/>
<evidence type="ECO:0000259" key="13">
    <source>
        <dbReference type="Pfam" id="PF25904"/>
    </source>
</evidence>
<dbReference type="GO" id="GO:0000049">
    <property type="term" value="F:tRNA binding"/>
    <property type="evidence" value="ECO:0007669"/>
    <property type="project" value="UniProtKB-UniRule"/>
</dbReference>
<evidence type="ECO:0000256" key="1">
    <source>
        <dbReference type="ARBA" id="ARBA00004496"/>
    </source>
</evidence>
<keyword evidence="7 10" id="KW-0819">tRNA processing</keyword>
<dbReference type="InterPro" id="IPR000241">
    <property type="entry name" value="RlmKL-like_Mtase"/>
</dbReference>
<dbReference type="GO" id="GO:0008033">
    <property type="term" value="P:tRNA processing"/>
    <property type="evidence" value="ECO:0007669"/>
    <property type="project" value="UniProtKB-UniRule"/>
</dbReference>
<comment type="similarity">
    <text evidence="10">Belongs to the class I-like SAM-binding methyltransferase superfamily. TRM11 methyltransferase family.</text>
</comment>
<reference evidence="14" key="1">
    <citation type="submission" date="2019-12" db="EMBL/GenBank/DDBJ databases">
        <title>Genome sequencing and annotation of Brassica cretica.</title>
        <authorList>
            <person name="Studholme D.J."/>
            <person name="Sarris P."/>
        </authorList>
    </citation>
    <scope>NUCLEOTIDE SEQUENCE</scope>
    <source>
        <strain evidence="14">PFS-109/04</strain>
        <tissue evidence="14">Leaf</tissue>
    </source>
</reference>
<dbReference type="Gene3D" id="3.40.50.150">
    <property type="entry name" value="Vaccinia Virus protein VP39"/>
    <property type="match status" value="1"/>
</dbReference>
<feature type="region of interest" description="Disordered" evidence="11">
    <location>
        <begin position="470"/>
        <end position="498"/>
    </location>
</feature>
<keyword evidence="5 10" id="KW-0808">Transferase</keyword>
<evidence type="ECO:0000256" key="7">
    <source>
        <dbReference type="ARBA" id="ARBA00022694"/>
    </source>
</evidence>
<dbReference type="GO" id="GO:0032259">
    <property type="term" value="P:methylation"/>
    <property type="evidence" value="ECO:0007669"/>
    <property type="project" value="UniProtKB-UniRule"/>
</dbReference>
<dbReference type="InterPro" id="IPR016691">
    <property type="entry name" value="TRMT11"/>
</dbReference>
<comment type="subcellular location">
    <subcellularLocation>
        <location evidence="1">Cytoplasm</location>
    </subcellularLocation>
</comment>
<keyword evidence="6 10" id="KW-0949">S-adenosyl-L-methionine</keyword>
<name>A0A8S9MWM0_BRACR</name>
<dbReference type="Pfam" id="PF01170">
    <property type="entry name" value="UPF0020"/>
    <property type="match status" value="1"/>
</dbReference>
<dbReference type="InterPro" id="IPR059073">
    <property type="entry name" value="TRMT11_N"/>
</dbReference>
<dbReference type="PROSITE" id="PS51627">
    <property type="entry name" value="SAM_MT_TRM11"/>
    <property type="match status" value="1"/>
</dbReference>
<protein>
    <recommendedName>
        <fullName evidence="9">tRNA (guanine(10)-N(2))-methyltransferase</fullName>
        <ecNumber evidence="9">2.1.1.214</ecNumber>
    </recommendedName>
</protein>
<organism evidence="14 15">
    <name type="scientific">Brassica cretica</name>
    <name type="common">Mustard</name>
    <dbReference type="NCBI Taxonomy" id="69181"/>
    <lineage>
        <taxon>Eukaryota</taxon>
        <taxon>Viridiplantae</taxon>
        <taxon>Streptophyta</taxon>
        <taxon>Embryophyta</taxon>
        <taxon>Tracheophyta</taxon>
        <taxon>Spermatophyta</taxon>
        <taxon>Magnoliopsida</taxon>
        <taxon>eudicotyledons</taxon>
        <taxon>Gunneridae</taxon>
        <taxon>Pentapetalae</taxon>
        <taxon>rosids</taxon>
        <taxon>malvids</taxon>
        <taxon>Brassicales</taxon>
        <taxon>Brassicaceae</taxon>
        <taxon>Brassiceae</taxon>
        <taxon>Brassica</taxon>
    </lineage>
</organism>
<evidence type="ECO:0000256" key="10">
    <source>
        <dbReference type="PROSITE-ProRule" id="PRU00959"/>
    </source>
</evidence>